<evidence type="ECO:0000256" key="6">
    <source>
        <dbReference type="ARBA" id="ARBA00022840"/>
    </source>
</evidence>
<keyword evidence="13" id="KW-1185">Reference proteome</keyword>
<dbReference type="SUPFAM" id="SSF52540">
    <property type="entry name" value="P-loop containing nucleoside triphosphate hydrolases"/>
    <property type="match status" value="1"/>
</dbReference>
<evidence type="ECO:0000256" key="9">
    <source>
        <dbReference type="PROSITE-ProRule" id="PRU00283"/>
    </source>
</evidence>
<comment type="similarity">
    <text evidence="9">Belongs to the TRAFAC class myosin-kinesin ATPase superfamily. Kinesin family.</text>
</comment>
<dbReference type="SUPFAM" id="SSF47781">
    <property type="entry name" value="RuvA domain 2-like"/>
    <property type="match status" value="1"/>
</dbReference>
<dbReference type="Gene3D" id="1.10.150.320">
    <property type="entry name" value="Photosystem II 12 kDa extrinsic protein"/>
    <property type="match status" value="1"/>
</dbReference>
<dbReference type="OrthoDB" id="3176171at2759"/>
<keyword evidence="7" id="KW-0175">Coiled coil</keyword>
<evidence type="ECO:0000256" key="10">
    <source>
        <dbReference type="SAM" id="MobiDB-lite"/>
    </source>
</evidence>
<dbReference type="CDD" id="cd00106">
    <property type="entry name" value="KISc"/>
    <property type="match status" value="1"/>
</dbReference>
<proteinExistence type="inferred from homology"/>
<keyword evidence="6 9" id="KW-0067">ATP-binding</keyword>
<dbReference type="PANTHER" id="PTHR47969">
    <property type="entry name" value="CHROMOSOME-ASSOCIATED KINESIN KIF4A-RELATED"/>
    <property type="match status" value="1"/>
</dbReference>
<reference evidence="12" key="1">
    <citation type="submission" date="2021-03" db="EMBL/GenBank/DDBJ databases">
        <authorList>
            <person name="Tagirdzhanova G."/>
        </authorList>
    </citation>
    <scope>NUCLEOTIDE SEQUENCE</scope>
</reference>
<dbReference type="EMBL" id="CAJPDQ010000027">
    <property type="protein sequence ID" value="CAF9927316.1"/>
    <property type="molecule type" value="Genomic_DNA"/>
</dbReference>
<dbReference type="GO" id="GO:0006281">
    <property type="term" value="P:DNA repair"/>
    <property type="evidence" value="ECO:0007669"/>
    <property type="project" value="InterPro"/>
</dbReference>
<dbReference type="GO" id="GO:0003677">
    <property type="term" value="F:DNA binding"/>
    <property type="evidence" value="ECO:0007669"/>
    <property type="project" value="InterPro"/>
</dbReference>
<dbReference type="Pfam" id="PF00225">
    <property type="entry name" value="Kinesin"/>
    <property type="match status" value="1"/>
</dbReference>
<keyword evidence="9" id="KW-0505">Motor protein</keyword>
<evidence type="ECO:0000259" key="11">
    <source>
        <dbReference type="PROSITE" id="PS50067"/>
    </source>
</evidence>
<evidence type="ECO:0000256" key="5">
    <source>
        <dbReference type="ARBA" id="ARBA00022741"/>
    </source>
</evidence>
<dbReference type="InterPro" id="IPR027417">
    <property type="entry name" value="P-loop_NTPase"/>
</dbReference>
<protein>
    <recommendedName>
        <fullName evidence="2">Kinesin-like protein KIF22</fullName>
    </recommendedName>
</protein>
<feature type="domain" description="Kinesin motor" evidence="11">
    <location>
        <begin position="2"/>
        <end position="326"/>
    </location>
</feature>
<dbReference type="InterPro" id="IPR001752">
    <property type="entry name" value="Kinesin_motor_dom"/>
</dbReference>
<feature type="binding site" evidence="9">
    <location>
        <begin position="83"/>
        <end position="90"/>
    </location>
    <ligand>
        <name>ATP</name>
        <dbReference type="ChEBI" id="CHEBI:30616"/>
    </ligand>
</feature>
<feature type="compositionally biased region" description="Polar residues" evidence="10">
    <location>
        <begin position="418"/>
        <end position="435"/>
    </location>
</feature>
<gene>
    <name evidence="12" type="ORF">GOMPHAMPRED_004361</name>
</gene>
<dbReference type="GO" id="GO:0005875">
    <property type="term" value="C:microtubule associated complex"/>
    <property type="evidence" value="ECO:0007669"/>
    <property type="project" value="TreeGrafter"/>
</dbReference>
<keyword evidence="3" id="KW-0963">Cytoplasm</keyword>
<sequence>MSVRVVARIRPLLNTEIDRDAIVTCDGSVVKIPNPKNAGEEYSFSFNNVYDAQSTQQDIFDGEIASTIKHLYNAYDVTLFAYGVTGTGKTHTMRGGKSLADRGVIPRLLSGIYRRARKIEKDSQEETKVEVAMSYYEIYNDKVFDLFEQPDKRSPAGLALRDNGGKTVVVGLTERPCESLKDFERLYDQANMNRSTSATKLNAHSSRSHAILCVKLIVRKGDTIRISTASAIDLAGSEDNRRTDNNKERLVESSAINKSLFVLAQCVEAISKKQARIPYRESKMTRILSLGQSNGLTIMILNLAPVRAYHLDTLASLNFANRTKKIEIREAENEPILKGPPRSASTITGPTIQRQALRPLTTTAHNSNVRAAAPAIPEQLAKPTKAFSVFSDKPKPTLTARTPLNKPFPSLKRKSDHSSSISQFGRQSNQPGMTQSTIENMVERKVTEILAARALNQPAAPAKDIDDDVRRRLEYLEQKIDGQDDDRAKGLSFLLMAKQHQVHGEDSSALKMYELAREHFPNNQKLEAKIEKIKARILEKKQPHLAEQKLASIAPVHRSLAVVKPLMDIRNLMKEPDDIYTPSDEDEESDASYRTNKPRKQRRLNTKPICIGDESLVLQTPRTKHLLSIINSRDVEQIRRLKGVGSKKAEAIVEALCSTHEEEFQFSNANIKSLGQLSRLRGVGQKTVENWRTGFHLEIDGI</sequence>
<dbReference type="Pfam" id="PF14520">
    <property type="entry name" value="HHH_5"/>
    <property type="match status" value="1"/>
</dbReference>
<evidence type="ECO:0000256" key="7">
    <source>
        <dbReference type="ARBA" id="ARBA00023054"/>
    </source>
</evidence>
<dbReference type="GO" id="GO:0007018">
    <property type="term" value="P:microtubule-based movement"/>
    <property type="evidence" value="ECO:0007669"/>
    <property type="project" value="InterPro"/>
</dbReference>
<evidence type="ECO:0000256" key="8">
    <source>
        <dbReference type="ARBA" id="ARBA00045288"/>
    </source>
</evidence>
<keyword evidence="5 9" id="KW-0547">Nucleotide-binding</keyword>
<comment type="subcellular location">
    <subcellularLocation>
        <location evidence="1">Cytoplasm</location>
    </subcellularLocation>
</comment>
<dbReference type="Gene3D" id="3.40.850.10">
    <property type="entry name" value="Kinesin motor domain"/>
    <property type="match status" value="1"/>
</dbReference>
<evidence type="ECO:0000256" key="3">
    <source>
        <dbReference type="ARBA" id="ARBA00022490"/>
    </source>
</evidence>
<dbReference type="PRINTS" id="PR00380">
    <property type="entry name" value="KINESINHEAVY"/>
</dbReference>
<feature type="region of interest" description="Disordered" evidence="10">
    <location>
        <begin position="576"/>
        <end position="602"/>
    </location>
</feature>
<dbReference type="InterPro" id="IPR036961">
    <property type="entry name" value="Kinesin_motor_dom_sf"/>
</dbReference>
<evidence type="ECO:0000256" key="1">
    <source>
        <dbReference type="ARBA" id="ARBA00004496"/>
    </source>
</evidence>
<evidence type="ECO:0000313" key="12">
    <source>
        <dbReference type="EMBL" id="CAF9927316.1"/>
    </source>
</evidence>
<evidence type="ECO:0000256" key="2">
    <source>
        <dbReference type="ARBA" id="ARBA00018237"/>
    </source>
</evidence>
<dbReference type="GO" id="GO:0005524">
    <property type="term" value="F:ATP binding"/>
    <property type="evidence" value="ECO:0007669"/>
    <property type="project" value="UniProtKB-UniRule"/>
</dbReference>
<keyword evidence="4" id="KW-1017">Isopeptide bond</keyword>
<dbReference type="GO" id="GO:0051231">
    <property type="term" value="P:spindle elongation"/>
    <property type="evidence" value="ECO:0007669"/>
    <property type="project" value="TreeGrafter"/>
</dbReference>
<dbReference type="GO" id="GO:0005737">
    <property type="term" value="C:cytoplasm"/>
    <property type="evidence" value="ECO:0007669"/>
    <property type="project" value="UniProtKB-SubCell"/>
</dbReference>
<dbReference type="PROSITE" id="PS50067">
    <property type="entry name" value="KINESIN_MOTOR_2"/>
    <property type="match status" value="1"/>
</dbReference>
<evidence type="ECO:0000256" key="4">
    <source>
        <dbReference type="ARBA" id="ARBA00022499"/>
    </source>
</evidence>
<feature type="region of interest" description="Disordered" evidence="10">
    <location>
        <begin position="390"/>
        <end position="435"/>
    </location>
</feature>
<evidence type="ECO:0000313" key="13">
    <source>
        <dbReference type="Proteomes" id="UP000664169"/>
    </source>
</evidence>
<dbReference type="InterPro" id="IPR027640">
    <property type="entry name" value="Kinesin-like_fam"/>
</dbReference>
<dbReference type="SMART" id="SM00129">
    <property type="entry name" value="KISc"/>
    <property type="match status" value="1"/>
</dbReference>
<name>A0A8H3FMG3_9LECA</name>
<comment type="caution">
    <text evidence="12">The sequence shown here is derived from an EMBL/GenBank/DDBJ whole genome shotgun (WGS) entry which is preliminary data.</text>
</comment>
<dbReference type="GO" id="GO:0008017">
    <property type="term" value="F:microtubule binding"/>
    <property type="evidence" value="ECO:0007669"/>
    <property type="project" value="InterPro"/>
</dbReference>
<dbReference type="Proteomes" id="UP000664169">
    <property type="component" value="Unassembled WGS sequence"/>
</dbReference>
<dbReference type="PANTHER" id="PTHR47969:SF15">
    <property type="entry name" value="CHROMOSOME-ASSOCIATED KINESIN KIF4A-RELATED"/>
    <property type="match status" value="1"/>
</dbReference>
<dbReference type="GO" id="GO:0007052">
    <property type="term" value="P:mitotic spindle organization"/>
    <property type="evidence" value="ECO:0007669"/>
    <property type="project" value="TreeGrafter"/>
</dbReference>
<accession>A0A8H3FMG3</accession>
<dbReference type="InterPro" id="IPR003583">
    <property type="entry name" value="Hlx-hairpin-Hlx_DNA-bd_motif"/>
</dbReference>
<dbReference type="AlphaFoldDB" id="A0A8H3FMG3"/>
<organism evidence="12 13">
    <name type="scientific">Gomphillus americanus</name>
    <dbReference type="NCBI Taxonomy" id="1940652"/>
    <lineage>
        <taxon>Eukaryota</taxon>
        <taxon>Fungi</taxon>
        <taxon>Dikarya</taxon>
        <taxon>Ascomycota</taxon>
        <taxon>Pezizomycotina</taxon>
        <taxon>Lecanoromycetes</taxon>
        <taxon>OSLEUM clade</taxon>
        <taxon>Ostropomycetidae</taxon>
        <taxon>Ostropales</taxon>
        <taxon>Graphidaceae</taxon>
        <taxon>Gomphilloideae</taxon>
        <taxon>Gomphillus</taxon>
    </lineage>
</organism>
<comment type="function">
    <text evidence="8">Kinesin family member that is involved in spindle formation and the movements of chromosomes during mitosis and meiosis. Binds to microtubules and to DNA. Plays a role in congression of laterally attached chromosomes in NDC80-depleted cells.</text>
</comment>
<dbReference type="GO" id="GO:0003777">
    <property type="term" value="F:microtubule motor activity"/>
    <property type="evidence" value="ECO:0007669"/>
    <property type="project" value="InterPro"/>
</dbReference>
<dbReference type="SMART" id="SM00278">
    <property type="entry name" value="HhH1"/>
    <property type="match status" value="2"/>
</dbReference>
<dbReference type="InterPro" id="IPR010994">
    <property type="entry name" value="RuvA_2-like"/>
</dbReference>